<keyword evidence="2 6" id="KW-0732">Signal</keyword>
<evidence type="ECO:0000313" key="9">
    <source>
        <dbReference type="Proteomes" id="UP000683291"/>
    </source>
</evidence>
<dbReference type="PANTHER" id="PTHR47637">
    <property type="entry name" value="CHAPERONE SURA"/>
    <property type="match status" value="1"/>
</dbReference>
<proteinExistence type="predicted"/>
<evidence type="ECO:0000259" key="7">
    <source>
        <dbReference type="PROSITE" id="PS50198"/>
    </source>
</evidence>
<organism evidence="8 9">
    <name type="scientific">Sulfitobacter albidus</name>
    <dbReference type="NCBI Taxonomy" id="2829501"/>
    <lineage>
        <taxon>Bacteria</taxon>
        <taxon>Pseudomonadati</taxon>
        <taxon>Pseudomonadota</taxon>
        <taxon>Alphaproteobacteria</taxon>
        <taxon>Rhodobacterales</taxon>
        <taxon>Roseobacteraceae</taxon>
        <taxon>Sulfitobacter</taxon>
    </lineage>
</organism>
<evidence type="ECO:0000256" key="1">
    <source>
        <dbReference type="ARBA" id="ARBA00018370"/>
    </source>
</evidence>
<feature type="domain" description="PpiC" evidence="7">
    <location>
        <begin position="164"/>
        <end position="260"/>
    </location>
</feature>
<dbReference type="EMBL" id="CP073581">
    <property type="protein sequence ID" value="QUJ77556.1"/>
    <property type="molecule type" value="Genomic_DNA"/>
</dbReference>
<gene>
    <name evidence="8" type="ORF">KDD17_06165</name>
</gene>
<evidence type="ECO:0000313" key="8">
    <source>
        <dbReference type="EMBL" id="QUJ77556.1"/>
    </source>
</evidence>
<dbReference type="Pfam" id="PF13624">
    <property type="entry name" value="SurA_N_3"/>
    <property type="match status" value="1"/>
</dbReference>
<accession>A0A975PNK3</accession>
<evidence type="ECO:0000256" key="4">
    <source>
        <dbReference type="ARBA" id="ARBA00031484"/>
    </source>
</evidence>
<dbReference type="Pfam" id="PF00639">
    <property type="entry name" value="Rotamase"/>
    <property type="match status" value="1"/>
</dbReference>
<sequence>MFKLALRPLLAAAFVAGMALPGVAQNLFAPVVKVNDTAVTEFEVQQRIRFLQILRAPGATRDAAIESLINERLRNAEIRDVGLQLTEADINAALEEFAGRANLTRAEFTQALEQAGIARETYRDFVVSGVAWRELIRARFAGRVQISEAEIDRALASQSAGGSNIRVLVSEIIIPAPPPRAAQVQAIAEKIAQSQSTAEFSSFARQYSATATRGNGGRLPWQALSNLPPALQPLILSLAPGEVTQPLNIPNAVALFQLRDIEETGAPVPEYAAIEYAAYYMAGGRSPETLQQAANLRAQVDVCDDLYGFAKGQPEGVLDRESRVPGEIPQDFAIELSKLDPGEVSTALTRSDGQALVFLMLCGRTAAQNADVSREEVAASIRQRRLSGFADSLLAELRADARIVYP</sequence>
<protein>
    <recommendedName>
        <fullName evidence="1">Parvulin-like PPIase</fullName>
    </recommendedName>
    <alternativeName>
        <fullName evidence="3">Peptidyl-prolyl cis-trans isomerase plp</fullName>
    </alternativeName>
    <alternativeName>
        <fullName evidence="4">Rotamase plp</fullName>
    </alternativeName>
</protein>
<evidence type="ECO:0000256" key="5">
    <source>
        <dbReference type="PROSITE-ProRule" id="PRU00278"/>
    </source>
</evidence>
<name>A0A975PNK3_9RHOB</name>
<dbReference type="PANTHER" id="PTHR47637:SF1">
    <property type="entry name" value="CHAPERONE SURA"/>
    <property type="match status" value="1"/>
</dbReference>
<keyword evidence="5 8" id="KW-0413">Isomerase</keyword>
<feature type="chain" id="PRO_5037409693" description="Parvulin-like PPIase" evidence="6">
    <location>
        <begin position="25"/>
        <end position="406"/>
    </location>
</feature>
<dbReference type="InterPro" id="IPR050280">
    <property type="entry name" value="OMP_Chaperone_SurA"/>
</dbReference>
<evidence type="ECO:0000256" key="3">
    <source>
        <dbReference type="ARBA" id="ARBA00030642"/>
    </source>
</evidence>
<dbReference type="PROSITE" id="PS50198">
    <property type="entry name" value="PPIC_PPIASE_2"/>
    <property type="match status" value="1"/>
</dbReference>
<evidence type="ECO:0000256" key="2">
    <source>
        <dbReference type="ARBA" id="ARBA00022729"/>
    </source>
</evidence>
<dbReference type="GO" id="GO:0003755">
    <property type="term" value="F:peptidyl-prolyl cis-trans isomerase activity"/>
    <property type="evidence" value="ECO:0007669"/>
    <property type="project" value="UniProtKB-KW"/>
</dbReference>
<evidence type="ECO:0000256" key="6">
    <source>
        <dbReference type="SAM" id="SignalP"/>
    </source>
</evidence>
<dbReference type="RefSeq" id="WP_212705750.1">
    <property type="nucleotide sequence ID" value="NZ_CP073581.1"/>
</dbReference>
<keyword evidence="5" id="KW-0697">Rotamase</keyword>
<keyword evidence="9" id="KW-1185">Reference proteome</keyword>
<dbReference type="Proteomes" id="UP000683291">
    <property type="component" value="Chromosome 1"/>
</dbReference>
<reference evidence="8" key="1">
    <citation type="submission" date="2021-04" db="EMBL/GenBank/DDBJ databases">
        <title>Complete genome sequence for Sulfitobacter sp. strain JK7-1.</title>
        <authorList>
            <person name="Park S.-J."/>
        </authorList>
    </citation>
    <scope>NUCLEOTIDE SEQUENCE</scope>
    <source>
        <strain evidence="8">JK7-1</strain>
    </source>
</reference>
<dbReference type="InterPro" id="IPR000297">
    <property type="entry name" value="PPIase_PpiC"/>
</dbReference>
<dbReference type="KEGG" id="sual:KDD17_06165"/>
<dbReference type="InterPro" id="IPR027304">
    <property type="entry name" value="Trigger_fact/SurA_dom_sf"/>
</dbReference>
<dbReference type="InterPro" id="IPR046357">
    <property type="entry name" value="PPIase_dom_sf"/>
</dbReference>
<dbReference type="Gene3D" id="1.10.4030.10">
    <property type="entry name" value="Porin chaperone SurA, peptide-binding domain"/>
    <property type="match status" value="1"/>
</dbReference>
<dbReference type="AlphaFoldDB" id="A0A975PNK3"/>
<feature type="signal peptide" evidence="6">
    <location>
        <begin position="1"/>
        <end position="24"/>
    </location>
</feature>
<dbReference type="SUPFAM" id="SSF54534">
    <property type="entry name" value="FKBP-like"/>
    <property type="match status" value="1"/>
</dbReference>
<dbReference type="SUPFAM" id="SSF109998">
    <property type="entry name" value="Triger factor/SurA peptide-binding domain-like"/>
    <property type="match status" value="1"/>
</dbReference>
<dbReference type="Gene3D" id="3.10.50.40">
    <property type="match status" value="1"/>
</dbReference>